<evidence type="ECO:0000256" key="3">
    <source>
        <dbReference type="ARBA" id="ARBA00023163"/>
    </source>
</evidence>
<dbReference type="GO" id="GO:0043200">
    <property type="term" value="P:response to amino acid"/>
    <property type="evidence" value="ECO:0007669"/>
    <property type="project" value="TreeGrafter"/>
</dbReference>
<proteinExistence type="predicted"/>
<feature type="domain" description="HTH asnC-type" evidence="5">
    <location>
        <begin position="15"/>
        <end position="54"/>
    </location>
</feature>
<dbReference type="PANTHER" id="PTHR30154:SF34">
    <property type="entry name" value="TRANSCRIPTIONAL REGULATOR AZLB"/>
    <property type="match status" value="1"/>
</dbReference>
<dbReference type="InterPro" id="IPR000485">
    <property type="entry name" value="AsnC-type_HTH_dom"/>
</dbReference>
<dbReference type="Pfam" id="PF01037">
    <property type="entry name" value="AsnC_trans_reg"/>
    <property type="match status" value="1"/>
</dbReference>
<dbReference type="InterPro" id="IPR011008">
    <property type="entry name" value="Dimeric_a/b-barrel"/>
</dbReference>
<feature type="domain" description="Transcription regulator AsnC/Lrp ligand binding" evidence="4">
    <location>
        <begin position="79"/>
        <end position="147"/>
    </location>
</feature>
<dbReference type="InterPro" id="IPR019888">
    <property type="entry name" value="Tscrpt_reg_AsnC-like"/>
</dbReference>
<dbReference type="AlphaFoldDB" id="A0A449GB81"/>
<dbReference type="EMBL" id="CAACYE010000005">
    <property type="protein sequence ID" value="VFA82830.1"/>
    <property type="molecule type" value="Genomic_DNA"/>
</dbReference>
<dbReference type="Pfam" id="PF13404">
    <property type="entry name" value="HTH_AsnC-type"/>
    <property type="match status" value="2"/>
</dbReference>
<sequence length="349" mass="38097">MQTEGRPVKDSYVPDDVDFRIVHALQSAPRAPWGAVGDVAGVSAPTAARRWDRLVDSGLAWIVTYPGPAYLNTRCAAFVEVQVAQRGPDLMRELSRDGKVATIQRTAGDGDLLLTVMTFDLDSLGDWVQQLSGSPMVAHTRTRVVMQVFGESERWRVRALDVGEESTLSRYRPPPRPLVHQPDAVDLALIAALAADGRRSAVELADVCGISAAAVRRRLTYLVAERILSIRCEVAHVLGGWPVTANIWARATPRTLGTLVDALDAFPQIRVCCEVTGTANILMTAWLRQISELSRLEHELESQVPGLVIADRSITLETPKRLGSLLDRAGRCTGFHPLELLTTSRPATG</sequence>
<dbReference type="Gene3D" id="3.30.70.920">
    <property type="match status" value="2"/>
</dbReference>
<feature type="domain" description="HTH asnC-type" evidence="5">
    <location>
        <begin position="183"/>
        <end position="219"/>
    </location>
</feature>
<dbReference type="SUPFAM" id="SSF46785">
    <property type="entry name" value="Winged helix' DNA-binding domain"/>
    <property type="match status" value="2"/>
</dbReference>
<accession>A0A449GB81</accession>
<dbReference type="GO" id="GO:0005829">
    <property type="term" value="C:cytosol"/>
    <property type="evidence" value="ECO:0007669"/>
    <property type="project" value="TreeGrafter"/>
</dbReference>
<dbReference type="GO" id="GO:0043565">
    <property type="term" value="F:sequence-specific DNA binding"/>
    <property type="evidence" value="ECO:0007669"/>
    <property type="project" value="InterPro"/>
</dbReference>
<dbReference type="SUPFAM" id="SSF54909">
    <property type="entry name" value="Dimeric alpha+beta barrel"/>
    <property type="match status" value="2"/>
</dbReference>
<keyword evidence="1" id="KW-0805">Transcription regulation</keyword>
<evidence type="ECO:0000313" key="6">
    <source>
        <dbReference type="EMBL" id="VFA82830.1"/>
    </source>
</evidence>
<evidence type="ECO:0000256" key="2">
    <source>
        <dbReference type="ARBA" id="ARBA00023125"/>
    </source>
</evidence>
<evidence type="ECO:0000259" key="4">
    <source>
        <dbReference type="Pfam" id="PF01037"/>
    </source>
</evidence>
<dbReference type="InterPro" id="IPR036388">
    <property type="entry name" value="WH-like_DNA-bd_sf"/>
</dbReference>
<keyword evidence="3" id="KW-0804">Transcription</keyword>
<name>A0A449GB81_NOCFR</name>
<evidence type="ECO:0000256" key="1">
    <source>
        <dbReference type="ARBA" id="ARBA00023015"/>
    </source>
</evidence>
<protein>
    <submittedName>
        <fullName evidence="6">Leucine-responsive transcriptional regulator</fullName>
    </submittedName>
</protein>
<gene>
    <name evidence="6" type="ORF">NCTC1935_00811</name>
</gene>
<organism evidence="6">
    <name type="scientific">Nocardia farcinica</name>
    <dbReference type="NCBI Taxonomy" id="37329"/>
    <lineage>
        <taxon>Bacteria</taxon>
        <taxon>Bacillati</taxon>
        <taxon>Actinomycetota</taxon>
        <taxon>Actinomycetes</taxon>
        <taxon>Mycobacteriales</taxon>
        <taxon>Nocardiaceae</taxon>
        <taxon>Nocardia</taxon>
    </lineage>
</organism>
<dbReference type="Gene3D" id="1.10.10.10">
    <property type="entry name" value="Winged helix-like DNA-binding domain superfamily/Winged helix DNA-binding domain"/>
    <property type="match status" value="2"/>
</dbReference>
<dbReference type="SMART" id="SM00344">
    <property type="entry name" value="HTH_ASNC"/>
    <property type="match status" value="2"/>
</dbReference>
<keyword evidence="2" id="KW-0238">DNA-binding</keyword>
<dbReference type="PANTHER" id="PTHR30154">
    <property type="entry name" value="LEUCINE-RESPONSIVE REGULATORY PROTEIN"/>
    <property type="match status" value="1"/>
</dbReference>
<reference evidence="6" key="1">
    <citation type="submission" date="2019-02" db="EMBL/GenBank/DDBJ databases">
        <authorList>
            <consortium name="Pathogen Informatics"/>
        </authorList>
    </citation>
    <scope>NUCLEOTIDE SEQUENCE</scope>
    <source>
        <strain evidence="6">3012STDY6733949</strain>
    </source>
</reference>
<dbReference type="InterPro" id="IPR036390">
    <property type="entry name" value="WH_DNA-bd_sf"/>
</dbReference>
<dbReference type="InterPro" id="IPR019887">
    <property type="entry name" value="Tscrpt_reg_AsnC/Lrp_C"/>
</dbReference>
<evidence type="ECO:0000259" key="5">
    <source>
        <dbReference type="Pfam" id="PF13404"/>
    </source>
</evidence>